<dbReference type="PANTHER" id="PTHR35889:SF3">
    <property type="entry name" value="F-BOX DOMAIN-CONTAINING PROTEIN"/>
    <property type="match status" value="1"/>
</dbReference>
<evidence type="ECO:0000313" key="4">
    <source>
        <dbReference type="Proteomes" id="UP000078486"/>
    </source>
</evidence>
<protein>
    <recommendedName>
        <fullName evidence="5">BIG2 domain-containing protein</fullName>
    </recommendedName>
</protein>
<evidence type="ECO:0000313" key="3">
    <source>
        <dbReference type="EMBL" id="OAM91805.1"/>
    </source>
</evidence>
<sequence length="625" mass="69823">MNNGKNAARASRRFLYTLFIIHFLLSFDVIAEGALNVTPAKITAAPGEEIALKFNHAGAAKSAPGTHSSDTSVATIDSAGRVRAVSPGRALLSLRAGDEFVTIPVLVRRELPAGVVFPATDDSHPIDAAVNKNLRALGLVPSALCTDEEFLRRACIDLMGAPPPPDKAREFLADTSPAKRAALVDWIFTRPEYADYWAMKWGDVLRVKSEFPSNLWPNAVQSYHAWLRSAVAANMPYDRMTRALLLTSGSNFRDPPANFYRAMQKRSPENIASLAAVAFMGARLEFDAAPKYSYAAWTRGQSLGLASFFNTVKYKRTGEWKEEIVLFAPNWIQYKAPGTGEVVTPAFPDGQAVEQTARKNPLKLFADWLTAPENPWYARHAANRHWAALFGRGITSPVDDVRPSNPPSNPELLDLLAARLVETNYDLRDLLRFIVTSQTYQRSSLRNEWNRSDTQNWSHYRSRRLDAEVLADAIGGLTGAYESFSSRIPEPYAFWPDDFHAVQNPDASVTTGFLETFGRPARDSSFEYERNRHSSMAQALWLLDSDGLNNKIEKKDGGVRALYKKYNKDLPALADECYLALLSRHPTGAEKDTVSRYFENNKDKLKAAHDLVWALINTKEFLYNH</sequence>
<feature type="domain" description="DUF1549" evidence="1">
    <location>
        <begin position="125"/>
        <end position="270"/>
    </location>
</feature>
<name>A0A178IQU6_9BACT</name>
<proteinExistence type="predicted"/>
<gene>
    <name evidence="3" type="ORF">AW736_01335</name>
</gene>
<dbReference type="InterPro" id="IPR011444">
    <property type="entry name" value="DUF1549"/>
</dbReference>
<accession>A0A178IQU6</accession>
<dbReference type="Pfam" id="PF07587">
    <property type="entry name" value="PSD1"/>
    <property type="match status" value="1"/>
</dbReference>
<dbReference type="RefSeq" id="WP_068768483.1">
    <property type="nucleotide sequence ID" value="NZ_CP109796.1"/>
</dbReference>
<dbReference type="PANTHER" id="PTHR35889">
    <property type="entry name" value="CYCLOINULO-OLIGOSACCHARIDE FRUCTANOTRANSFERASE-RELATED"/>
    <property type="match status" value="1"/>
</dbReference>
<comment type="caution">
    <text evidence="3">The sequence shown here is derived from an EMBL/GenBank/DDBJ whole genome shotgun (WGS) entry which is preliminary data.</text>
</comment>
<reference evidence="3 4" key="1">
    <citation type="submission" date="2016-01" db="EMBL/GenBank/DDBJ databases">
        <title>High potential of lignocellulose degradation of a new Verrucomicrobia species.</title>
        <authorList>
            <person name="Wang Y."/>
            <person name="Shi Y."/>
            <person name="Qiu Z."/>
            <person name="Liu S."/>
            <person name="Yang H."/>
        </authorList>
    </citation>
    <scope>NUCLEOTIDE SEQUENCE [LARGE SCALE GENOMIC DNA]</scope>
    <source>
        <strain evidence="3 4">TSB47</strain>
    </source>
</reference>
<dbReference type="STRING" id="1184151.AW736_01335"/>
<dbReference type="EMBL" id="LRRQ01000014">
    <property type="protein sequence ID" value="OAM91805.1"/>
    <property type="molecule type" value="Genomic_DNA"/>
</dbReference>
<organism evidence="3 4">
    <name type="scientific">Termitidicoccus mucosus</name>
    <dbReference type="NCBI Taxonomy" id="1184151"/>
    <lineage>
        <taxon>Bacteria</taxon>
        <taxon>Pseudomonadati</taxon>
        <taxon>Verrucomicrobiota</taxon>
        <taxon>Opitutia</taxon>
        <taxon>Opitutales</taxon>
        <taxon>Opitutaceae</taxon>
        <taxon>Termitidicoccus</taxon>
    </lineage>
</organism>
<dbReference type="Pfam" id="PF07583">
    <property type="entry name" value="PSCyt2"/>
    <property type="match status" value="1"/>
</dbReference>
<feature type="domain" description="DUF1553" evidence="2">
    <location>
        <begin position="365"/>
        <end position="597"/>
    </location>
</feature>
<evidence type="ECO:0008006" key="5">
    <source>
        <dbReference type="Google" id="ProtNLM"/>
    </source>
</evidence>
<dbReference type="Gene3D" id="2.60.40.1080">
    <property type="match status" value="1"/>
</dbReference>
<evidence type="ECO:0000259" key="1">
    <source>
        <dbReference type="Pfam" id="PF07583"/>
    </source>
</evidence>
<keyword evidence="4" id="KW-1185">Reference proteome</keyword>
<dbReference type="InterPro" id="IPR022655">
    <property type="entry name" value="DUF1553"/>
</dbReference>
<dbReference type="AlphaFoldDB" id="A0A178IQU6"/>
<dbReference type="OrthoDB" id="9764302at2"/>
<evidence type="ECO:0000259" key="2">
    <source>
        <dbReference type="Pfam" id="PF07587"/>
    </source>
</evidence>
<dbReference type="Proteomes" id="UP000078486">
    <property type="component" value="Unassembled WGS sequence"/>
</dbReference>